<proteinExistence type="predicted"/>
<protein>
    <submittedName>
        <fullName evidence="1">Uncharacterized protein</fullName>
    </submittedName>
</protein>
<sequence>MGIPTLRYWITPPGNYCCFTEKVLSGCVTNVQRALPIRHTGLMAVKI</sequence>
<name>A0A8S5L802_9CAUD</name>
<organism evidence="1">
    <name type="scientific">Myoviridae sp. ctKHS5</name>
    <dbReference type="NCBI Taxonomy" id="2823541"/>
    <lineage>
        <taxon>Viruses</taxon>
        <taxon>Duplodnaviria</taxon>
        <taxon>Heunggongvirae</taxon>
        <taxon>Uroviricota</taxon>
        <taxon>Caudoviricetes</taxon>
    </lineage>
</organism>
<accession>A0A8S5L802</accession>
<reference evidence="1" key="1">
    <citation type="journal article" date="2021" name="Proc. Natl. Acad. Sci. U.S.A.">
        <title>A Catalog of Tens of Thousands of Viruses from Human Metagenomes Reveals Hidden Associations with Chronic Diseases.</title>
        <authorList>
            <person name="Tisza M.J."/>
            <person name="Buck C.B."/>
        </authorList>
    </citation>
    <scope>NUCLEOTIDE SEQUENCE</scope>
    <source>
        <strain evidence="1">CtKHS5</strain>
    </source>
</reference>
<evidence type="ECO:0000313" key="1">
    <source>
        <dbReference type="EMBL" id="DAD66021.1"/>
    </source>
</evidence>
<dbReference type="EMBL" id="BK014652">
    <property type="protein sequence ID" value="DAD66021.1"/>
    <property type="molecule type" value="Genomic_DNA"/>
</dbReference>